<reference evidence="5" key="2">
    <citation type="submission" date="2023-06" db="EMBL/GenBank/DDBJ databases">
        <authorList>
            <person name="Kobayashi Y."/>
            <person name="Kayamori A."/>
            <person name="Aoki K."/>
            <person name="Shiwa Y."/>
            <person name="Fujita N."/>
            <person name="Sugita T."/>
            <person name="Iwasaki W."/>
            <person name="Tanaka N."/>
            <person name="Takashima M."/>
        </authorList>
    </citation>
    <scope>NUCLEOTIDE SEQUENCE</scope>
    <source>
        <strain evidence="5">HIS016</strain>
    </source>
</reference>
<reference evidence="5" key="1">
    <citation type="journal article" date="2023" name="BMC Genomics">
        <title>Chromosome-level genome assemblies of Cutaneotrichosporon spp. (Trichosporonales, Basidiomycota) reveal imbalanced evolution between nucleotide sequences and chromosome synteny.</title>
        <authorList>
            <person name="Kobayashi Y."/>
            <person name="Kayamori A."/>
            <person name="Aoki K."/>
            <person name="Shiwa Y."/>
            <person name="Matsutani M."/>
            <person name="Fujita N."/>
            <person name="Sugita T."/>
            <person name="Iwasaki W."/>
            <person name="Tanaka N."/>
            <person name="Takashima M."/>
        </authorList>
    </citation>
    <scope>NUCLEOTIDE SEQUENCE</scope>
    <source>
        <strain evidence="5">HIS016</strain>
    </source>
</reference>
<dbReference type="PANTHER" id="PTHR13495:SF0">
    <property type="entry name" value="PSME3-INTERACTING PROTEIN"/>
    <property type="match status" value="1"/>
</dbReference>
<accession>A0AAD3TZ12</accession>
<comment type="caution">
    <text evidence="5">The sequence shown here is derived from an EMBL/GenBank/DDBJ whole genome shotgun (WGS) entry which is preliminary data.</text>
</comment>
<evidence type="ECO:0000256" key="3">
    <source>
        <dbReference type="SAM" id="MobiDB-lite"/>
    </source>
</evidence>
<gene>
    <name evidence="5" type="ORF">CspeluHIS016_0700220</name>
</gene>
<dbReference type="EMBL" id="BTCM01000007">
    <property type="protein sequence ID" value="GMK59007.1"/>
    <property type="molecule type" value="Genomic_DNA"/>
</dbReference>
<evidence type="ECO:0000259" key="4">
    <source>
        <dbReference type="Pfam" id="PF10187"/>
    </source>
</evidence>
<feature type="compositionally biased region" description="Basic and acidic residues" evidence="3">
    <location>
        <begin position="191"/>
        <end position="216"/>
    </location>
</feature>
<evidence type="ECO:0000313" key="6">
    <source>
        <dbReference type="Proteomes" id="UP001222932"/>
    </source>
</evidence>
<protein>
    <recommendedName>
        <fullName evidence="4">FAM192A/Fyv6 N-terminal domain-containing protein</fullName>
    </recommendedName>
</protein>
<sequence>MSGATFLAIRLDHIAAMENIETESRSALATGSIGARFISQNAVDEAKERREEEWKAAYERIGQEPPPEMKEEEHDGRTLFERLEEQKQLKQEWWDDRMKMKNQYRGLVGEEFEFLAEKDREKRDYERKVEDEVNIELQGYREARTKRAADAVAAAEPQTAPPRPKVVPAKPAKKDMRSLMKGVVVKKKAAKPADKAADQGKKRPAEGDGREAKRRA</sequence>
<proteinExistence type="predicted"/>
<comment type="subcellular location">
    <subcellularLocation>
        <location evidence="1">Nucleus</location>
    </subcellularLocation>
</comment>
<keyword evidence="6" id="KW-1185">Reference proteome</keyword>
<evidence type="ECO:0000256" key="2">
    <source>
        <dbReference type="ARBA" id="ARBA00023242"/>
    </source>
</evidence>
<feature type="region of interest" description="Disordered" evidence="3">
    <location>
        <begin position="148"/>
        <end position="216"/>
    </location>
</feature>
<evidence type="ECO:0000256" key="1">
    <source>
        <dbReference type="ARBA" id="ARBA00004123"/>
    </source>
</evidence>
<dbReference type="GO" id="GO:0005634">
    <property type="term" value="C:nucleus"/>
    <property type="evidence" value="ECO:0007669"/>
    <property type="project" value="UniProtKB-SubCell"/>
</dbReference>
<dbReference type="PANTHER" id="PTHR13495">
    <property type="entry name" value="NEFA-INTERACTING NUCLEAR PROTEIN NIP30"/>
    <property type="match status" value="1"/>
</dbReference>
<evidence type="ECO:0000313" key="5">
    <source>
        <dbReference type="EMBL" id="GMK59007.1"/>
    </source>
</evidence>
<dbReference type="AlphaFoldDB" id="A0AAD3TZ12"/>
<name>A0AAD3TZ12_9TREE</name>
<dbReference type="Pfam" id="PF10187">
    <property type="entry name" value="FAM192A_Fyv6_N"/>
    <property type="match status" value="1"/>
</dbReference>
<keyword evidence="2" id="KW-0539">Nucleus</keyword>
<organism evidence="5 6">
    <name type="scientific">Cutaneotrichosporon spelunceum</name>
    <dbReference type="NCBI Taxonomy" id="1672016"/>
    <lineage>
        <taxon>Eukaryota</taxon>
        <taxon>Fungi</taxon>
        <taxon>Dikarya</taxon>
        <taxon>Basidiomycota</taxon>
        <taxon>Agaricomycotina</taxon>
        <taxon>Tremellomycetes</taxon>
        <taxon>Trichosporonales</taxon>
        <taxon>Trichosporonaceae</taxon>
        <taxon>Cutaneotrichosporon</taxon>
    </lineage>
</organism>
<dbReference type="InterPro" id="IPR019331">
    <property type="entry name" value="FAM192A/Fyv6_N"/>
</dbReference>
<feature type="domain" description="FAM192A/Fyv6 N-terminal" evidence="4">
    <location>
        <begin position="37"/>
        <end position="141"/>
    </location>
</feature>
<dbReference type="Proteomes" id="UP001222932">
    <property type="component" value="Unassembled WGS sequence"/>
</dbReference>
<dbReference type="InterPro" id="IPR039845">
    <property type="entry name" value="FAM192A"/>
</dbReference>